<organism evidence="2 3">
    <name type="scientific">Cymbomonas tetramitiformis</name>
    <dbReference type="NCBI Taxonomy" id="36881"/>
    <lineage>
        <taxon>Eukaryota</taxon>
        <taxon>Viridiplantae</taxon>
        <taxon>Chlorophyta</taxon>
        <taxon>Pyramimonadophyceae</taxon>
        <taxon>Pyramimonadales</taxon>
        <taxon>Pyramimonadaceae</taxon>
        <taxon>Cymbomonas</taxon>
    </lineage>
</organism>
<comment type="caution">
    <text evidence="2">The sequence shown here is derived from an EMBL/GenBank/DDBJ whole genome shotgun (WGS) entry which is preliminary data.</text>
</comment>
<reference evidence="2 3" key="1">
    <citation type="journal article" date="2015" name="Genome Biol. Evol.">
        <title>Comparative Genomics of a Bacterivorous Green Alga Reveals Evolutionary Causalities and Consequences of Phago-Mixotrophic Mode of Nutrition.</title>
        <authorList>
            <person name="Burns J.A."/>
            <person name="Paasch A."/>
            <person name="Narechania A."/>
            <person name="Kim E."/>
        </authorList>
    </citation>
    <scope>NUCLEOTIDE SEQUENCE [LARGE SCALE GENOMIC DNA]</scope>
    <source>
        <strain evidence="2 3">PLY_AMNH</strain>
    </source>
</reference>
<feature type="region of interest" description="Disordered" evidence="1">
    <location>
        <begin position="1175"/>
        <end position="1207"/>
    </location>
</feature>
<gene>
    <name evidence="2" type="ORF">CYMTET_2940</name>
</gene>
<feature type="compositionally biased region" description="Low complexity" evidence="1">
    <location>
        <begin position="591"/>
        <end position="605"/>
    </location>
</feature>
<feature type="region of interest" description="Disordered" evidence="1">
    <location>
        <begin position="928"/>
        <end position="1028"/>
    </location>
</feature>
<evidence type="ECO:0000313" key="3">
    <source>
        <dbReference type="Proteomes" id="UP001190700"/>
    </source>
</evidence>
<feature type="compositionally biased region" description="Basic and acidic residues" evidence="1">
    <location>
        <begin position="93"/>
        <end position="103"/>
    </location>
</feature>
<feature type="compositionally biased region" description="Gly residues" evidence="1">
    <location>
        <begin position="606"/>
        <end position="617"/>
    </location>
</feature>
<feature type="compositionally biased region" description="Polar residues" evidence="1">
    <location>
        <begin position="381"/>
        <end position="399"/>
    </location>
</feature>
<sequence>MAPRTSGRGASSAVDALAAYLDRHETANSADSKSLKPNANYVPKRNYDRDASPPLSPDPALQPRSPLRASAVPRSISQSSNSTESWAGFHTGADVDRPREGHSGRLGASNKQQAAASTRAHATSSPGATSVGDSTLMSLSPTTVSPGSIHLSRGDRRSDPTAQDPRQLRHPPPQRTLCSTDPASNDGPRQHGRGGKPSVSQSHRSAEEAGWGGKPLVDVLRTHVKAALQAAEPFSASDEEVPAADPHRPREASGNGFSHSPEFDGGATAARRRGATPTAVSDRLILMEQRVREMLAARQRGRAPGAGCWAPAPAKAGDSGGAPGGASGAPAPTQRGATHAPAKTSADSATYLPERLFPAAPTALVDKWFGTQKLGPPGSATEVTLRSPNSETLHGASTSPTFSIVQSTAYTTDTSVLTRREPTLPLDVGQATPDGASTPPSASIGRLRRNHPASPADPPQRPLSPGGTTSDVVSTSMLSVLHDALSGSSNSDAVDNTHRSCNSSRGTEAAPVPASRRELFTSQPKAGGRTSPRPRRNRAEQRGDSGPPQAPGPPPRSQRHSRSESVGVLDKAQHSSARPRPEEPPVRWRSRSQGARSRATATSASGGHGSGGAGGLSGREVGAASHPSSAGEEAKVVRKLRHLYTEFRDGLAEARGTPVHKRSRAAPKPLETDEYDTTPAVPGPTRSRGPSSRRERPPTGSAVPGRPGRERRERPHGAAGSLHGDGHKGESSPARTVLRSRKGIAAAAVKSSRISSRGGSLRGEEKGHLHKPGRQQAWTKSRRAAELGKKKVAEKGRAAPAAGAARRRGGVVVDGLGWVEAETEEDAGESSMLSGASTNTHNVDTGAEASVLSSRVSESDVSGVTGVRALHEDGMEGEDEWESPSAVLPKPVAGHKATPRARRARELAREQQALSTVAELFRTVEQACTWPEESGNEGRPSRQHAAWREAASGDGRRAGEPRAAWREEPDSTTAQPGARGKGLGGRTDAAPPTMRHVAEPGPEQSAAPRRPGEGAAAMLGEGTEEERFNRVRRILGIPLHAKRLPTSSPPGISAAAAFSAKMSDPAPAPPEVDAPDGMQWAPREAPLWEPPEPPMRMPPERTEPGVSRRGSHQVGGGGEHPPLGAADADRAHEGPSGRAFAARGPLAVTLVELDHVASTAESLLADGARRRAAEAAVASAEEAPAGGAGSAARAAPTPDAAQADSTGRLDAASIRSMYPNLFGQVAGVHRGPWSQPGEAPPAPPDIASGASAAWGGAAASSAASAGPWNRPDVPTWQVVPLPGPAALAGALVPSDPLNTVPMPTSHQQSEGPPTTPQYTHPANSHAPSASQGPPSPQPAQPSSYSVPISKHPPMWDASAQAPRYPPPTDPRLAQPPLPARPHSAVSRRQDMQPPAASPVFPPMPPTPHHLPQPHHIHQRALASQLAPQYNPTAQAADGPYPPPRAPGSHVPPPGAQPPPSEPPIQPVLPHSGHPPMPGQEILAPHHQTATPVTKDRGSVVAPPPLSSYPYGAEAASAAPMGVDAFSAQQAPHPQAYPPQHIPEQHSFGSSMASGIPHRHGYPVTAGRQHPHPPPGGQHPGQDPHPSTAPYAPAGRPATAHEEGSASQLHFTVARQQPDMTPNSAPPSPRHPPVAPQAAVHPHAGVQAPSPVPTSAAYHHLTAAGPHKYELQPGSGYPQYPLHATPLDQEQPARDAGVMHPSSGSHGMTLQSSQPHPEATQTSPALQRGDYRTRPGHRYVATDHGASASQERAVTLQPPAPSVESPVASYYSSATPPQTQSAVKPSTPTSHYSSSKDQRTQQQPNPALLLALDRPRPNISAPVRSSSQKITILLA</sequence>
<evidence type="ECO:0000313" key="2">
    <source>
        <dbReference type="EMBL" id="KAK3289636.1"/>
    </source>
</evidence>
<feature type="compositionally biased region" description="Low complexity" evidence="1">
    <location>
        <begin position="114"/>
        <end position="125"/>
    </location>
</feature>
<name>A0AAE0LLC1_9CHLO</name>
<feature type="compositionally biased region" description="Polar residues" evidence="1">
    <location>
        <begin position="1701"/>
        <end position="1724"/>
    </location>
</feature>
<evidence type="ECO:0000256" key="1">
    <source>
        <dbReference type="SAM" id="MobiDB-lite"/>
    </source>
</evidence>
<feature type="compositionally biased region" description="Low complexity" evidence="1">
    <location>
        <begin position="1006"/>
        <end position="1017"/>
    </location>
</feature>
<feature type="compositionally biased region" description="Gly residues" evidence="1">
    <location>
        <begin position="318"/>
        <end position="327"/>
    </location>
</feature>
<keyword evidence="3" id="KW-1185">Reference proteome</keyword>
<feature type="compositionally biased region" description="Polar residues" evidence="1">
    <location>
        <begin position="486"/>
        <end position="506"/>
    </location>
</feature>
<feature type="region of interest" description="Disordered" evidence="1">
    <location>
        <begin position="1057"/>
        <end position="1139"/>
    </location>
</feature>
<feature type="compositionally biased region" description="Basic and acidic residues" evidence="1">
    <location>
        <begin position="954"/>
        <end position="969"/>
    </location>
</feature>
<feature type="compositionally biased region" description="Pro residues" evidence="1">
    <location>
        <begin position="1088"/>
        <end position="1097"/>
    </location>
</feature>
<feature type="region of interest" description="Disordered" evidence="1">
    <location>
        <begin position="412"/>
        <end position="635"/>
    </location>
</feature>
<feature type="region of interest" description="Disordered" evidence="1">
    <location>
        <begin position="1689"/>
        <end position="1826"/>
    </location>
</feature>
<feature type="compositionally biased region" description="Low complexity" evidence="1">
    <location>
        <begin position="1175"/>
        <end position="1205"/>
    </location>
</feature>
<feature type="region of interest" description="Disordered" evidence="1">
    <location>
        <begin position="874"/>
        <end position="909"/>
    </location>
</feature>
<feature type="region of interest" description="Disordered" evidence="1">
    <location>
        <begin position="376"/>
        <end position="399"/>
    </location>
</feature>
<feature type="region of interest" description="Disordered" evidence="1">
    <location>
        <begin position="823"/>
        <end position="843"/>
    </location>
</feature>
<feature type="region of interest" description="Disordered" evidence="1">
    <location>
        <begin position="1229"/>
        <end position="1254"/>
    </location>
</feature>
<feature type="region of interest" description="Disordered" evidence="1">
    <location>
        <begin position="297"/>
        <end position="347"/>
    </location>
</feature>
<feature type="compositionally biased region" description="Pro residues" evidence="1">
    <location>
        <begin position="1439"/>
        <end position="1477"/>
    </location>
</feature>
<feature type="compositionally biased region" description="Low complexity" evidence="1">
    <location>
        <begin position="265"/>
        <end position="279"/>
    </location>
</feature>
<feature type="compositionally biased region" description="Polar residues" evidence="1">
    <location>
        <begin position="1604"/>
        <end position="1620"/>
    </location>
</feature>
<feature type="compositionally biased region" description="Polar residues" evidence="1">
    <location>
        <begin position="27"/>
        <end position="37"/>
    </location>
</feature>
<feature type="compositionally biased region" description="Polar residues" evidence="1">
    <location>
        <begin position="75"/>
        <end position="85"/>
    </location>
</feature>
<accession>A0AAE0LLC1</accession>
<feature type="compositionally biased region" description="Polar residues" evidence="1">
    <location>
        <begin position="831"/>
        <end position="843"/>
    </location>
</feature>
<feature type="region of interest" description="Disordered" evidence="1">
    <location>
        <begin position="649"/>
        <end position="808"/>
    </location>
</feature>
<feature type="compositionally biased region" description="Low complexity" evidence="1">
    <location>
        <begin position="297"/>
        <end position="317"/>
    </location>
</feature>
<feature type="compositionally biased region" description="Polar residues" evidence="1">
    <location>
        <begin position="1301"/>
        <end position="1322"/>
    </location>
</feature>
<dbReference type="Proteomes" id="UP001190700">
    <property type="component" value="Unassembled WGS sequence"/>
</dbReference>
<feature type="compositionally biased region" description="Basic and acidic residues" evidence="1">
    <location>
        <begin position="783"/>
        <end position="797"/>
    </location>
</feature>
<proteinExistence type="predicted"/>
<feature type="region of interest" description="Disordered" evidence="1">
    <location>
        <begin position="1290"/>
        <end position="1652"/>
    </location>
</feature>
<feature type="compositionally biased region" description="Pro residues" evidence="1">
    <location>
        <begin position="1623"/>
        <end position="1634"/>
    </location>
</feature>
<dbReference type="EMBL" id="LGRX02000065">
    <property type="protein sequence ID" value="KAK3289636.1"/>
    <property type="molecule type" value="Genomic_DNA"/>
</dbReference>
<feature type="compositionally biased region" description="Low complexity" evidence="1">
    <location>
        <begin position="1635"/>
        <end position="1645"/>
    </location>
</feature>
<feature type="region of interest" description="Disordered" evidence="1">
    <location>
        <begin position="25"/>
        <end position="214"/>
    </location>
</feature>
<feature type="compositionally biased region" description="Pro residues" evidence="1">
    <location>
        <begin position="1395"/>
        <end position="1410"/>
    </location>
</feature>
<feature type="compositionally biased region" description="Polar residues" evidence="1">
    <location>
        <begin position="466"/>
        <end position="478"/>
    </location>
</feature>
<feature type="region of interest" description="Disordered" evidence="1">
    <location>
        <begin position="230"/>
        <end position="282"/>
    </location>
</feature>
<feature type="compositionally biased region" description="Polar residues" evidence="1">
    <location>
        <begin position="1769"/>
        <end position="1792"/>
    </location>
</feature>
<feature type="compositionally biased region" description="Basic and acidic residues" evidence="1">
    <location>
        <begin position="707"/>
        <end position="716"/>
    </location>
</feature>
<feature type="compositionally biased region" description="Pro residues" evidence="1">
    <location>
        <begin position="1363"/>
        <end position="1379"/>
    </location>
</feature>
<protein>
    <submittedName>
        <fullName evidence="2">Uncharacterized protein</fullName>
    </submittedName>
</protein>
<feature type="compositionally biased region" description="Polar residues" evidence="1">
    <location>
        <begin position="126"/>
        <end position="146"/>
    </location>
</feature>